<evidence type="ECO:0000313" key="3">
    <source>
        <dbReference type="Proteomes" id="UP000646749"/>
    </source>
</evidence>
<feature type="transmembrane region" description="Helical" evidence="1">
    <location>
        <begin position="33"/>
        <end position="51"/>
    </location>
</feature>
<proteinExistence type="predicted"/>
<gene>
    <name evidence="2" type="ORF">Pen02_51590</name>
</gene>
<keyword evidence="1" id="KW-0472">Membrane</keyword>
<keyword evidence="1" id="KW-0812">Transmembrane</keyword>
<name>A0ABQ4E673_9ACTN</name>
<accession>A0ABQ4E673</accession>
<keyword evidence="3" id="KW-1185">Reference proteome</keyword>
<feature type="transmembrane region" description="Helical" evidence="1">
    <location>
        <begin position="57"/>
        <end position="76"/>
    </location>
</feature>
<protein>
    <submittedName>
        <fullName evidence="2">Uncharacterized protein</fullName>
    </submittedName>
</protein>
<comment type="caution">
    <text evidence="2">The sequence shown here is derived from an EMBL/GenBank/DDBJ whole genome shotgun (WGS) entry which is preliminary data.</text>
</comment>
<evidence type="ECO:0000313" key="2">
    <source>
        <dbReference type="EMBL" id="GIG90223.1"/>
    </source>
</evidence>
<sequence length="160" mass="17343">MDSMNPHDAQLSLDDIHRMQDATREQIVRQSPTRSYVLLAALGLFVGLASVDLQNPWRTATLLLGFGLFLGVGIVHEHRALVQRKPTALEGLFWVGLSAGLMLLFGVFRIAAWAWLALPPQGLLSQGTLAAAATAVTYVATAPLSRRVFRAIVLRTSALA</sequence>
<dbReference type="EMBL" id="BONW01000025">
    <property type="protein sequence ID" value="GIG90223.1"/>
    <property type="molecule type" value="Genomic_DNA"/>
</dbReference>
<feature type="transmembrane region" description="Helical" evidence="1">
    <location>
        <begin position="88"/>
        <end position="116"/>
    </location>
</feature>
<keyword evidence="1" id="KW-1133">Transmembrane helix</keyword>
<evidence type="ECO:0000256" key="1">
    <source>
        <dbReference type="SAM" id="Phobius"/>
    </source>
</evidence>
<reference evidence="2 3" key="1">
    <citation type="submission" date="2021-01" db="EMBL/GenBank/DDBJ databases">
        <title>Whole genome shotgun sequence of Plantactinospora endophytica NBRC 110450.</title>
        <authorList>
            <person name="Komaki H."/>
            <person name="Tamura T."/>
        </authorList>
    </citation>
    <scope>NUCLEOTIDE SEQUENCE [LARGE SCALE GENOMIC DNA]</scope>
    <source>
        <strain evidence="2 3">NBRC 110450</strain>
    </source>
</reference>
<dbReference type="Proteomes" id="UP000646749">
    <property type="component" value="Unassembled WGS sequence"/>
</dbReference>
<feature type="transmembrane region" description="Helical" evidence="1">
    <location>
        <begin position="122"/>
        <end position="140"/>
    </location>
</feature>
<organism evidence="2 3">
    <name type="scientific">Plantactinospora endophytica</name>
    <dbReference type="NCBI Taxonomy" id="673535"/>
    <lineage>
        <taxon>Bacteria</taxon>
        <taxon>Bacillati</taxon>
        <taxon>Actinomycetota</taxon>
        <taxon>Actinomycetes</taxon>
        <taxon>Micromonosporales</taxon>
        <taxon>Micromonosporaceae</taxon>
        <taxon>Plantactinospora</taxon>
    </lineage>
</organism>